<dbReference type="PROSITE" id="PS51257">
    <property type="entry name" value="PROKAR_LIPOPROTEIN"/>
    <property type="match status" value="1"/>
</dbReference>
<dbReference type="SUPFAM" id="SSF53474">
    <property type="entry name" value="alpha/beta-Hydrolases"/>
    <property type="match status" value="1"/>
</dbReference>
<dbReference type="EMBL" id="CAKD01000010">
    <property type="protein sequence ID" value="CCI84700.1"/>
    <property type="molecule type" value="Genomic_DNA"/>
</dbReference>
<keyword evidence="3" id="KW-1185">Reference proteome</keyword>
<evidence type="ECO:0000313" key="2">
    <source>
        <dbReference type="EMBL" id="CCI84700.1"/>
    </source>
</evidence>
<name>I7JXJ8_9LACO</name>
<evidence type="ECO:0000256" key="1">
    <source>
        <dbReference type="SAM" id="SignalP"/>
    </source>
</evidence>
<comment type="caution">
    <text evidence="2">The sequence shown here is derived from an EMBL/GenBank/DDBJ whole genome shotgun (WGS) entry which is preliminary data.</text>
</comment>
<dbReference type="AlphaFoldDB" id="I7JXJ8"/>
<feature type="chain" id="PRO_5038564042" evidence="1">
    <location>
        <begin position="20"/>
        <end position="221"/>
    </location>
</feature>
<evidence type="ECO:0000313" key="3">
    <source>
        <dbReference type="Proteomes" id="UP000009311"/>
    </source>
</evidence>
<feature type="signal peptide" evidence="1">
    <location>
        <begin position="1"/>
        <end position="19"/>
    </location>
</feature>
<dbReference type="PATRIC" id="fig|1423790.3.peg.1615"/>
<proteinExistence type="predicted"/>
<accession>I7JXJ8</accession>
<protein>
    <submittedName>
        <fullName evidence="2">Cell surface hydrolase</fullName>
    </submittedName>
</protein>
<dbReference type="InterPro" id="IPR010315">
    <property type="entry name" value="DUF915_hydro-like"/>
</dbReference>
<dbReference type="OrthoDB" id="503948at2"/>
<dbReference type="Proteomes" id="UP000009311">
    <property type="component" value="Unassembled WGS sequence"/>
</dbReference>
<dbReference type="Gene3D" id="3.40.50.1820">
    <property type="entry name" value="alpha/beta hydrolase"/>
    <property type="match status" value="1"/>
</dbReference>
<reference evidence="2 3" key="1">
    <citation type="submission" date="2012-06" db="EMBL/GenBank/DDBJ databases">
        <title>Draft Genome Sequence of Lactobacillus pasteurii CRBIP 24.76T.</title>
        <authorList>
            <person name="Cousin S."/>
            <person name="Bouchier C."/>
            <person name="Loux V."/>
            <person name="Ma L."/>
            <person name="Creno S."/>
            <person name="Bizet C."/>
            <person name="Clermont D."/>
        </authorList>
    </citation>
    <scope>NUCLEOTIDE SEQUENCE [LARGE SCALE GENOMIC DNA]</scope>
    <source>
        <strain evidence="3">CRBIP 24.76T</strain>
    </source>
</reference>
<dbReference type="eggNOG" id="COG4814">
    <property type="taxonomic scope" value="Bacteria"/>
</dbReference>
<gene>
    <name evidence="2" type="ORF">BN53_01050</name>
</gene>
<dbReference type="InterPro" id="IPR029058">
    <property type="entry name" value="AB_hydrolase_fold"/>
</dbReference>
<dbReference type="STRING" id="1423790.BN53_01050"/>
<dbReference type="Pfam" id="PF06028">
    <property type="entry name" value="DUF915"/>
    <property type="match status" value="1"/>
</dbReference>
<sequence length="221" mass="24768">MKKLNLLLLVLVAACFLVACSNKDTTSSRPKIETPTFFFHGWGSSINAEKQMVRSASRSINASILTAIVDKHGKVNLVGHSMGNMSIMFMIKNYHNRKNFPQVNKQVDIAGHFNGICGISKVSESPLSKSGKPSKLDETYRQLLPIKEIYPKSLVMNIFGNKDDDSNSDGPVAVNSARSLRYLVMPNAKGYIEHEIHGRKEQHSQLHENIQVDKLLIDFLW</sequence>
<dbReference type="RefSeq" id="WP_009559254.1">
    <property type="nucleotide sequence ID" value="NZ_AYZN01000006.1"/>
</dbReference>
<organism evidence="2 3">
    <name type="scientific">Lactobacillus pasteurii DSM 23907 = CRBIP 24.76</name>
    <dbReference type="NCBI Taxonomy" id="1423790"/>
    <lineage>
        <taxon>Bacteria</taxon>
        <taxon>Bacillati</taxon>
        <taxon>Bacillota</taxon>
        <taxon>Bacilli</taxon>
        <taxon>Lactobacillales</taxon>
        <taxon>Lactobacillaceae</taxon>
        <taxon>Lactobacillus</taxon>
    </lineage>
</organism>
<dbReference type="GO" id="GO:0016787">
    <property type="term" value="F:hydrolase activity"/>
    <property type="evidence" value="ECO:0007669"/>
    <property type="project" value="UniProtKB-KW"/>
</dbReference>
<keyword evidence="1" id="KW-0732">Signal</keyword>
<keyword evidence="2" id="KW-0378">Hydrolase</keyword>